<dbReference type="HAMAP" id="MF_01430">
    <property type="entry name" value="OM_assembly_BamA"/>
    <property type="match status" value="1"/>
</dbReference>
<dbReference type="Pfam" id="PF01103">
    <property type="entry name" value="Omp85"/>
    <property type="match status" value="1"/>
</dbReference>
<evidence type="ECO:0000313" key="11">
    <source>
        <dbReference type="EMBL" id="CAE79374.1"/>
    </source>
</evidence>
<dbReference type="PANTHER" id="PTHR12815">
    <property type="entry name" value="SORTING AND ASSEMBLY MACHINERY SAMM50 PROTEIN FAMILY MEMBER"/>
    <property type="match status" value="1"/>
</dbReference>
<protein>
    <recommendedName>
        <fullName evidence="8">Outer membrane protein assembly factor BamA</fullName>
    </recommendedName>
</protein>
<gene>
    <name evidence="11" type="ordered locus">Bd1493</name>
</gene>
<dbReference type="PANTHER" id="PTHR12815:SF23">
    <property type="entry name" value="OUTER MEMBRANE PROTEIN ASSEMBLY FACTOR BAMA"/>
    <property type="match status" value="1"/>
</dbReference>
<evidence type="ECO:0000256" key="5">
    <source>
        <dbReference type="ARBA" id="ARBA00022737"/>
    </source>
</evidence>
<feature type="chain" id="PRO_5039922548" description="Outer membrane protein assembly factor BamA" evidence="9">
    <location>
        <begin position="23"/>
        <end position="799"/>
    </location>
</feature>
<evidence type="ECO:0000256" key="4">
    <source>
        <dbReference type="ARBA" id="ARBA00022729"/>
    </source>
</evidence>
<comment type="subcellular location">
    <subcellularLocation>
        <location evidence="1">Membrane</location>
    </subcellularLocation>
</comment>
<dbReference type="InterPro" id="IPR023707">
    <property type="entry name" value="OM_assembly_BamA"/>
</dbReference>
<dbReference type="InterPro" id="IPR034746">
    <property type="entry name" value="POTRA"/>
</dbReference>
<dbReference type="Pfam" id="PF07244">
    <property type="entry name" value="POTRA"/>
    <property type="match status" value="5"/>
</dbReference>
<name>Q6MMX9_BDEBA</name>
<organism evidence="11 12">
    <name type="scientific">Bdellovibrio bacteriovorus (strain ATCC 15356 / DSM 50701 / NCIMB 9529 / HD100)</name>
    <dbReference type="NCBI Taxonomy" id="264462"/>
    <lineage>
        <taxon>Bacteria</taxon>
        <taxon>Pseudomonadati</taxon>
        <taxon>Bdellovibrionota</taxon>
        <taxon>Bdellovibrionia</taxon>
        <taxon>Bdellovibrionales</taxon>
        <taxon>Pseudobdellovibrionaceae</taxon>
        <taxon>Bdellovibrio</taxon>
    </lineage>
</organism>
<evidence type="ECO:0000259" key="10">
    <source>
        <dbReference type="PROSITE" id="PS51779"/>
    </source>
</evidence>
<dbReference type="AlphaFoldDB" id="Q6MMX9"/>
<dbReference type="InterPro" id="IPR039910">
    <property type="entry name" value="D15-like"/>
</dbReference>
<accession>Q6MMX9</accession>
<evidence type="ECO:0000313" key="12">
    <source>
        <dbReference type="Proteomes" id="UP000008080"/>
    </source>
</evidence>
<dbReference type="NCBIfam" id="TIGR03303">
    <property type="entry name" value="OM_YaeT"/>
    <property type="match status" value="1"/>
</dbReference>
<dbReference type="InterPro" id="IPR010827">
    <property type="entry name" value="BamA/TamA_POTRA"/>
</dbReference>
<dbReference type="KEGG" id="bba:Bd1493"/>
<evidence type="ECO:0000256" key="3">
    <source>
        <dbReference type="ARBA" id="ARBA00022692"/>
    </source>
</evidence>
<dbReference type="HOGENOM" id="CLU_007664_1_1_7"/>
<keyword evidence="5" id="KW-0677">Repeat</keyword>
<reference evidence="11 12" key="1">
    <citation type="journal article" date="2004" name="Science">
        <title>A predator unmasked: life cycle of Bdellovibrio bacteriovorus from a genomic perspective.</title>
        <authorList>
            <person name="Rendulic S."/>
            <person name="Jagtap P."/>
            <person name="Rosinus A."/>
            <person name="Eppinger M."/>
            <person name="Baar C."/>
            <person name="Lanz C."/>
            <person name="Keller H."/>
            <person name="Lambert C."/>
            <person name="Evans K.J."/>
            <person name="Goesmann A."/>
            <person name="Meyer F."/>
            <person name="Sockett R.E."/>
            <person name="Schuster S.C."/>
        </authorList>
    </citation>
    <scope>NUCLEOTIDE SEQUENCE [LARGE SCALE GENOMIC DNA]</scope>
    <source>
        <strain evidence="12">ATCC 15356 / DSM 50701 / NCIMB 9529 / HD100</strain>
    </source>
</reference>
<evidence type="ECO:0000256" key="2">
    <source>
        <dbReference type="ARBA" id="ARBA00022452"/>
    </source>
</evidence>
<evidence type="ECO:0000256" key="8">
    <source>
        <dbReference type="NCBIfam" id="TIGR03303"/>
    </source>
</evidence>
<feature type="domain" description="POTRA" evidence="10">
    <location>
        <begin position="120"/>
        <end position="198"/>
    </location>
</feature>
<feature type="signal peptide" evidence="9">
    <location>
        <begin position="1"/>
        <end position="22"/>
    </location>
</feature>
<dbReference type="GO" id="GO:0009279">
    <property type="term" value="C:cell outer membrane"/>
    <property type="evidence" value="ECO:0007669"/>
    <property type="project" value="UniProtKB-UniRule"/>
</dbReference>
<evidence type="ECO:0000256" key="9">
    <source>
        <dbReference type="SAM" id="SignalP"/>
    </source>
</evidence>
<dbReference type="STRING" id="264462.Bd1493"/>
<dbReference type="eggNOG" id="COG4775">
    <property type="taxonomic scope" value="Bacteria"/>
</dbReference>
<feature type="domain" description="POTRA" evidence="10">
    <location>
        <begin position="292"/>
        <end position="370"/>
    </location>
</feature>
<dbReference type="Proteomes" id="UP000008080">
    <property type="component" value="Chromosome"/>
</dbReference>
<keyword evidence="6" id="KW-0472">Membrane</keyword>
<proteinExistence type="inferred from homology"/>
<sequence>MGTLSKLLCALLITFMTSTVVAQPAKKKNAKAKAPVAAAEASDATSGLIVKNIEVAGNRKIEKDAILTKIVTKVGESYSAQHIREDVQALFNMGFFNDIQVDRKATGKDVTLTYTVLEKPSVVEITYEGNSEVKSEDIADATGIKPYQLLNMAKVKEAVEKIQKLYEDKGFFLAKIDSEVQEVTKDETVRLVFKIRENDKVKVKKITFLGNNHMGDSSLKSKMLTQEGGFFSGISGSGQYKQEMFERDVQILRFLYWNQGYVQAKVDRPQVTVTPDKKNIYITIRIEEGEQYNVGDVDFAGDLLFPKSELREVIKIDDNGVFAYDVLQKDISELTAKYGDLGYAYANVIPRTRFNDKERRVDLVFEFDKGNKVYFGKINMVGNSKTRDKVIRRELKVHEGELYNETRRRQSLENIQRLGFFEEVNFKTSIDPERTEVMNVDISVKERNTGQIQLGAGYGTSQGFTLQGSISQANFLGKGQNLGASLNLSNTGSYYSLSFTEPYFRDTLWSLGADLYQSANTGRVDYDENHTGGAIRLGHPLAEYTRGFLKYKYDDTKLSKKYDSDGKLITDPDLFPLESASGVTSSMTGTVEYDTRNDRQMPTKGIYSSGSYEYAGLGGDLKYTRGNANFRYYKNLFWDVVWRNNIQYSRIDGLDGQEVPFSELYLLGGPYSLRGYRSYRVGKMKFSEMIYNDLIAEGKSDAEAREKAMRFYGGVQQAMYQTELQFPLVKEAGIMGAGFFDIGAADDVLTDNNFFADVGFGIRWYSPIGVLRFEWGFPLNRNPAYQDATVFEFSIGPSF</sequence>
<dbReference type="InterPro" id="IPR000184">
    <property type="entry name" value="Bac_surfAg_D15"/>
</dbReference>
<evidence type="ECO:0000256" key="6">
    <source>
        <dbReference type="ARBA" id="ARBA00023136"/>
    </source>
</evidence>
<dbReference type="PROSITE" id="PS51779">
    <property type="entry name" value="POTRA"/>
    <property type="match status" value="5"/>
</dbReference>
<dbReference type="Gene3D" id="2.40.160.50">
    <property type="entry name" value="membrane protein fhac: a member of the omp85/tpsb transporter family"/>
    <property type="match status" value="1"/>
</dbReference>
<dbReference type="PIRSF" id="PIRSF006076">
    <property type="entry name" value="OM_assembly_OMP85"/>
    <property type="match status" value="1"/>
</dbReference>
<dbReference type="EMBL" id="BX842650">
    <property type="protein sequence ID" value="CAE79374.1"/>
    <property type="molecule type" value="Genomic_DNA"/>
</dbReference>
<keyword evidence="7" id="KW-0998">Cell outer membrane</keyword>
<dbReference type="Gene3D" id="3.10.20.310">
    <property type="entry name" value="membrane protein fhac"/>
    <property type="match status" value="5"/>
</dbReference>
<evidence type="ECO:0000256" key="7">
    <source>
        <dbReference type="ARBA" id="ARBA00023237"/>
    </source>
</evidence>
<feature type="domain" description="POTRA" evidence="10">
    <location>
        <begin position="373"/>
        <end position="447"/>
    </location>
</feature>
<evidence type="ECO:0000256" key="1">
    <source>
        <dbReference type="ARBA" id="ARBA00004370"/>
    </source>
</evidence>
<feature type="domain" description="POTRA" evidence="10">
    <location>
        <begin position="201"/>
        <end position="289"/>
    </location>
</feature>
<keyword evidence="12" id="KW-1185">Reference proteome</keyword>
<keyword evidence="4 9" id="KW-0732">Signal</keyword>
<feature type="domain" description="POTRA" evidence="10">
    <location>
        <begin position="48"/>
        <end position="119"/>
    </location>
</feature>
<keyword evidence="2" id="KW-1134">Transmembrane beta strand</keyword>
<dbReference type="GO" id="GO:0071709">
    <property type="term" value="P:membrane assembly"/>
    <property type="evidence" value="ECO:0007669"/>
    <property type="project" value="InterPro"/>
</dbReference>
<keyword evidence="3" id="KW-0812">Transmembrane</keyword>